<evidence type="ECO:0000313" key="2">
    <source>
        <dbReference type="EMBL" id="JAD71279.1"/>
    </source>
</evidence>
<name>A0A0A9C4R0_ARUDO</name>
<dbReference type="AlphaFoldDB" id="A0A0A9C4R0"/>
<accession>A0A0A9C4R0</accession>
<dbReference type="EMBL" id="GBRH01226616">
    <property type="protein sequence ID" value="JAD71279.1"/>
    <property type="molecule type" value="Transcribed_RNA"/>
</dbReference>
<keyword evidence="1" id="KW-1133">Transmembrane helix</keyword>
<evidence type="ECO:0000256" key="1">
    <source>
        <dbReference type="SAM" id="Phobius"/>
    </source>
</evidence>
<reference evidence="2" key="2">
    <citation type="journal article" date="2015" name="Data Brief">
        <title>Shoot transcriptome of the giant reed, Arundo donax.</title>
        <authorList>
            <person name="Barrero R.A."/>
            <person name="Guerrero F.D."/>
            <person name="Moolhuijzen P."/>
            <person name="Goolsby J.A."/>
            <person name="Tidwell J."/>
            <person name="Bellgard S.E."/>
            <person name="Bellgard M.I."/>
        </authorList>
    </citation>
    <scope>NUCLEOTIDE SEQUENCE</scope>
    <source>
        <tissue evidence="2">Shoot tissue taken approximately 20 cm above the soil surface</tissue>
    </source>
</reference>
<feature type="transmembrane region" description="Helical" evidence="1">
    <location>
        <begin position="36"/>
        <end position="58"/>
    </location>
</feature>
<sequence length="65" mass="7955">MILLSTLNWKSVNHPHWFLFQTNHCLNWLSCRFVALNWMFCLVPVFWCTRITFIFIILKEYSMKA</sequence>
<reference evidence="2" key="1">
    <citation type="submission" date="2014-09" db="EMBL/GenBank/DDBJ databases">
        <authorList>
            <person name="Magalhaes I.L.F."/>
            <person name="Oliveira U."/>
            <person name="Santos F.R."/>
            <person name="Vidigal T.H.D.A."/>
            <person name="Brescovit A.D."/>
            <person name="Santos A.J."/>
        </authorList>
    </citation>
    <scope>NUCLEOTIDE SEQUENCE</scope>
    <source>
        <tissue evidence="2">Shoot tissue taken approximately 20 cm above the soil surface</tissue>
    </source>
</reference>
<keyword evidence="1" id="KW-0472">Membrane</keyword>
<protein>
    <submittedName>
        <fullName evidence="2">Uncharacterized protein</fullName>
    </submittedName>
</protein>
<proteinExistence type="predicted"/>
<organism evidence="2">
    <name type="scientific">Arundo donax</name>
    <name type="common">Giant reed</name>
    <name type="synonym">Donax arundinaceus</name>
    <dbReference type="NCBI Taxonomy" id="35708"/>
    <lineage>
        <taxon>Eukaryota</taxon>
        <taxon>Viridiplantae</taxon>
        <taxon>Streptophyta</taxon>
        <taxon>Embryophyta</taxon>
        <taxon>Tracheophyta</taxon>
        <taxon>Spermatophyta</taxon>
        <taxon>Magnoliopsida</taxon>
        <taxon>Liliopsida</taxon>
        <taxon>Poales</taxon>
        <taxon>Poaceae</taxon>
        <taxon>PACMAD clade</taxon>
        <taxon>Arundinoideae</taxon>
        <taxon>Arundineae</taxon>
        <taxon>Arundo</taxon>
    </lineage>
</organism>
<keyword evidence="1" id="KW-0812">Transmembrane</keyword>